<dbReference type="Pfam" id="PF01490">
    <property type="entry name" value="Aa_trans"/>
    <property type="match status" value="1"/>
</dbReference>
<evidence type="ECO:0000256" key="1">
    <source>
        <dbReference type="ARBA" id="ARBA00004141"/>
    </source>
</evidence>
<dbReference type="GO" id="GO:0016020">
    <property type="term" value="C:membrane"/>
    <property type="evidence" value="ECO:0007669"/>
    <property type="project" value="UniProtKB-SubCell"/>
</dbReference>
<feature type="region of interest" description="Disordered" evidence="6">
    <location>
        <begin position="517"/>
        <end position="559"/>
    </location>
</feature>
<feature type="compositionally biased region" description="Low complexity" evidence="6">
    <location>
        <begin position="519"/>
        <end position="535"/>
    </location>
</feature>
<feature type="transmembrane region" description="Helical" evidence="7">
    <location>
        <begin position="71"/>
        <end position="91"/>
    </location>
</feature>
<dbReference type="InterPro" id="IPR013057">
    <property type="entry name" value="AA_transpt_TM"/>
</dbReference>
<feature type="transmembrane region" description="Helical" evidence="7">
    <location>
        <begin position="150"/>
        <end position="174"/>
    </location>
</feature>
<dbReference type="STRING" id="183478.A0A364MZZ6"/>
<dbReference type="Proteomes" id="UP000249619">
    <property type="component" value="Unassembled WGS sequence"/>
</dbReference>
<feature type="transmembrane region" description="Helical" evidence="7">
    <location>
        <begin position="395"/>
        <end position="415"/>
    </location>
</feature>
<dbReference type="EMBL" id="QGDH01000093">
    <property type="protein sequence ID" value="RAR07986.1"/>
    <property type="molecule type" value="Genomic_DNA"/>
</dbReference>
<dbReference type="GO" id="GO:0015179">
    <property type="term" value="F:L-amino acid transmembrane transporter activity"/>
    <property type="evidence" value="ECO:0007669"/>
    <property type="project" value="TreeGrafter"/>
</dbReference>
<feature type="transmembrane region" description="Helical" evidence="7">
    <location>
        <begin position="250"/>
        <end position="275"/>
    </location>
</feature>
<feature type="transmembrane region" description="Helical" evidence="7">
    <location>
        <begin position="329"/>
        <end position="348"/>
    </location>
</feature>
<name>A0A364MZZ6_STELY</name>
<comment type="caution">
    <text evidence="9">The sequence shown here is derived from an EMBL/GenBank/DDBJ whole genome shotgun (WGS) entry which is preliminary data.</text>
</comment>
<comment type="similarity">
    <text evidence="2">Belongs to the amino acid/polyamine transporter 2 family.</text>
</comment>
<organism evidence="9 10">
    <name type="scientific">Stemphylium lycopersici</name>
    <name type="common">Tomato gray leaf spot disease fungus</name>
    <name type="synonym">Thyrospora lycopersici</name>
    <dbReference type="NCBI Taxonomy" id="183478"/>
    <lineage>
        <taxon>Eukaryota</taxon>
        <taxon>Fungi</taxon>
        <taxon>Dikarya</taxon>
        <taxon>Ascomycota</taxon>
        <taxon>Pezizomycotina</taxon>
        <taxon>Dothideomycetes</taxon>
        <taxon>Pleosporomycetidae</taxon>
        <taxon>Pleosporales</taxon>
        <taxon>Pleosporineae</taxon>
        <taxon>Pleosporaceae</taxon>
        <taxon>Stemphylium</taxon>
    </lineage>
</organism>
<feature type="transmembrane region" description="Helical" evidence="7">
    <location>
        <begin position="369"/>
        <end position="389"/>
    </location>
</feature>
<keyword evidence="5 7" id="KW-0472">Membrane</keyword>
<keyword evidence="4 7" id="KW-1133">Transmembrane helix</keyword>
<feature type="transmembrane region" description="Helical" evidence="7">
    <location>
        <begin position="208"/>
        <end position="230"/>
    </location>
</feature>
<accession>A0A364MZZ6</accession>
<evidence type="ECO:0000256" key="5">
    <source>
        <dbReference type="ARBA" id="ARBA00023136"/>
    </source>
</evidence>
<dbReference type="PANTHER" id="PTHR22950">
    <property type="entry name" value="AMINO ACID TRANSPORTER"/>
    <property type="match status" value="1"/>
</dbReference>
<comment type="subcellular location">
    <subcellularLocation>
        <location evidence="1">Membrane</location>
        <topology evidence="1">Multi-pass membrane protein</topology>
    </subcellularLocation>
</comment>
<proteinExistence type="inferred from homology"/>
<feature type="domain" description="Amino acid transporter transmembrane" evidence="8">
    <location>
        <begin position="66"/>
        <end position="459"/>
    </location>
</feature>
<feature type="transmembrane region" description="Helical" evidence="7">
    <location>
        <begin position="436"/>
        <end position="458"/>
    </location>
</feature>
<dbReference type="PANTHER" id="PTHR22950:SF8">
    <property type="entry name" value="AMINO ACID TRANSPORTER (EUROFUNG)"/>
    <property type="match status" value="1"/>
</dbReference>
<keyword evidence="3 7" id="KW-0812">Transmembrane</keyword>
<keyword evidence="10" id="KW-1185">Reference proteome</keyword>
<feature type="transmembrane region" description="Helical" evidence="7">
    <location>
        <begin position="180"/>
        <end position="196"/>
    </location>
</feature>
<evidence type="ECO:0000259" key="8">
    <source>
        <dbReference type="Pfam" id="PF01490"/>
    </source>
</evidence>
<reference evidence="10" key="1">
    <citation type="submission" date="2018-05" db="EMBL/GenBank/DDBJ databases">
        <title>Draft genome sequence of Stemphylium lycopersici strain CIDEFI 213.</title>
        <authorList>
            <person name="Medina R."/>
            <person name="Franco M.E.E."/>
            <person name="Lucentini C.G."/>
            <person name="Saparrat M.C.N."/>
            <person name="Balatti P.A."/>
        </authorList>
    </citation>
    <scope>NUCLEOTIDE SEQUENCE [LARGE SCALE GENOMIC DNA]</scope>
    <source>
        <strain evidence="10">CIDEFI 213</strain>
    </source>
</reference>
<evidence type="ECO:0000256" key="6">
    <source>
        <dbReference type="SAM" id="MobiDB-lite"/>
    </source>
</evidence>
<dbReference type="AlphaFoldDB" id="A0A364MZZ6"/>
<feature type="transmembrane region" description="Helical" evidence="7">
    <location>
        <begin position="287"/>
        <end position="309"/>
    </location>
</feature>
<evidence type="ECO:0000256" key="4">
    <source>
        <dbReference type="ARBA" id="ARBA00022989"/>
    </source>
</evidence>
<feature type="region of interest" description="Disordered" evidence="6">
    <location>
        <begin position="1"/>
        <end position="23"/>
    </location>
</feature>
<evidence type="ECO:0000256" key="7">
    <source>
        <dbReference type="SAM" id="Phobius"/>
    </source>
</evidence>
<feature type="transmembrane region" description="Helical" evidence="7">
    <location>
        <begin position="97"/>
        <end position="117"/>
    </location>
</feature>
<evidence type="ECO:0000256" key="3">
    <source>
        <dbReference type="ARBA" id="ARBA00022692"/>
    </source>
</evidence>
<protein>
    <submittedName>
        <fullName evidence="9">N amino acid transport system protein</fullName>
    </submittedName>
</protein>
<evidence type="ECO:0000313" key="10">
    <source>
        <dbReference type="Proteomes" id="UP000249619"/>
    </source>
</evidence>
<evidence type="ECO:0000313" key="9">
    <source>
        <dbReference type="EMBL" id="RAR07986.1"/>
    </source>
</evidence>
<evidence type="ECO:0000256" key="2">
    <source>
        <dbReference type="ARBA" id="ARBA00008066"/>
    </source>
</evidence>
<sequence length="1023" mass="113730">MQEVSHPQYAAPGANGVNTTSPHYAAPPNYRLDDISSDGKKSDPELMMPVDKTATVQEGSEKFNRLGWQQLTVCLIVEAIALGSLSIPSAFATLGMVPGVIMCVGLGLVAIYTSYVVGQVKMRYPHVCHYSDAVELIWGKFGKELTGVMFALFLILLVGSHALTGTIAFINIIGDYGTCALVWSVVSLIILLVLALPPTFHDFAFLGYIDFISIIAAILITIIATGIQAHDAPGGLSGVNWSAWPQPGTSFYEAFLATTNIIFAYSFAVCQFSFMQEMHTPRDYVKSIWALGLIEIFIYTVTGALIYAFVGQEVKSPALLSAGNTVSRIAFGVALPVIFISGSINGTVVSRYLMDRIFPTSPIRYVKDIRGWGVWIALITIVSVIGWIIAEAIPFFNALLGLISSLFISGFTFYWPALFWFQLVKKGSWNSSTKNIALSVLNAIVFLIGLVILGAGTYSSVEDIITHAVDDAAVSSLANLTTPTLTAVAKLNTTNMECVDDMFTIFGISRTPAAPPVSPSISSAPAPASALPSAPNTTESDAMPKRRRESRGQARISTPSKPFDSVIAALDDFIREERKRNFFFLGRYSRGYRNSEELLVVNRADPDDVVVVKQRSASLETAALDDWYTFTELIGRDTRTVAVNMPDKYDGAIESMRIGEDSHCMLDAATWMRNRYCTDPDDIWAMKFTDMQYEEHRMWWEGTGKTFKFLDLPSELRIEIYLLIIGHVIVPDIVTQSNKQRLVFGVGQSFPNMSCAERNRDPEIQRPDLAIMLVNKQVRREAMAVANHDTLKRFTTIRPLQGRSPKTCPSIIWNNALRLAFHIDTKQSFLRHVQLEMSAYDYFSSIGIHPEPGNPLARRPASALNLNLLHNMQSLQTLDLRFISPRHKQAKCPWTHPQNPDQTHSCQKKWINIFLILAWDTLHALRVCKGVKISLSGCIKDSTRTAWQYLLNDSRVDHTLHTKLWEREAAKTDDLPLPCDCTYSCADTAGLGVKQFADHEDARLSGIEGWQDLLDKAYWDFEQ</sequence>
<gene>
    <name evidence="9" type="ORF">DDE83_006231</name>
</gene>